<dbReference type="Proteomes" id="UP000276542">
    <property type="component" value="Unassembled WGS sequence"/>
</dbReference>
<reference evidence="3" key="1">
    <citation type="submission" date="2018-09" db="EMBL/GenBank/DDBJ databases">
        <authorList>
            <person name="Zhu H."/>
        </authorList>
    </citation>
    <scope>NUCLEOTIDE SEQUENCE [LARGE SCALE GENOMIC DNA]</scope>
    <source>
        <strain evidence="3">K1W22B-1</strain>
    </source>
</reference>
<evidence type="ECO:0000256" key="1">
    <source>
        <dbReference type="SAM" id="Phobius"/>
    </source>
</evidence>
<dbReference type="AlphaFoldDB" id="A0A3A5HAM3"/>
<keyword evidence="1" id="KW-0472">Membrane</keyword>
<accession>A0A3A5HAM3</accession>
<organism evidence="2 3">
    <name type="scientific">Nocardioides cavernaquae</name>
    <dbReference type="NCBI Taxonomy" id="2321396"/>
    <lineage>
        <taxon>Bacteria</taxon>
        <taxon>Bacillati</taxon>
        <taxon>Actinomycetota</taxon>
        <taxon>Actinomycetes</taxon>
        <taxon>Propionibacteriales</taxon>
        <taxon>Nocardioidaceae</taxon>
        <taxon>Nocardioides</taxon>
    </lineage>
</organism>
<name>A0A3A5HAM3_9ACTN</name>
<evidence type="ECO:0000313" key="2">
    <source>
        <dbReference type="EMBL" id="RJS46898.1"/>
    </source>
</evidence>
<keyword evidence="3" id="KW-1185">Reference proteome</keyword>
<evidence type="ECO:0000313" key="3">
    <source>
        <dbReference type="Proteomes" id="UP000276542"/>
    </source>
</evidence>
<sequence length="141" mass="14438">MIREVRRTAALVAVLLLAVLGAAVLVDRSAAYGAAVGAAVVLGVLGGGSMAVSVVARALPGASLLFALLTYTLQVVLLLAVFAGLDDAGILGTRIDREWLSGTVIAGTLAWILVQILVATRARIPAYDALPEPHEGEPKGE</sequence>
<feature type="transmembrane region" description="Helical" evidence="1">
    <location>
        <begin position="31"/>
        <end position="52"/>
    </location>
</feature>
<proteinExistence type="predicted"/>
<dbReference type="OrthoDB" id="3789889at2"/>
<protein>
    <recommendedName>
        <fullName evidence="4">ATP synthase protein I</fullName>
    </recommendedName>
</protein>
<gene>
    <name evidence="2" type="ORF">D4739_12175</name>
</gene>
<comment type="caution">
    <text evidence="2">The sequence shown here is derived from an EMBL/GenBank/DDBJ whole genome shotgun (WGS) entry which is preliminary data.</text>
</comment>
<keyword evidence="1" id="KW-0812">Transmembrane</keyword>
<feature type="transmembrane region" description="Helical" evidence="1">
    <location>
        <begin position="99"/>
        <end position="118"/>
    </location>
</feature>
<dbReference type="RefSeq" id="WP_120060868.1">
    <property type="nucleotide sequence ID" value="NZ_QYRP01000002.1"/>
</dbReference>
<dbReference type="EMBL" id="QYRP01000002">
    <property type="protein sequence ID" value="RJS46898.1"/>
    <property type="molecule type" value="Genomic_DNA"/>
</dbReference>
<evidence type="ECO:0008006" key="4">
    <source>
        <dbReference type="Google" id="ProtNLM"/>
    </source>
</evidence>
<feature type="transmembrane region" description="Helical" evidence="1">
    <location>
        <begin position="64"/>
        <end position="84"/>
    </location>
</feature>
<keyword evidence="1" id="KW-1133">Transmembrane helix</keyword>